<keyword evidence="2" id="KW-1185">Reference proteome</keyword>
<sequence>MATGNNLQVGGGARGLLLMDLGKLLGKHFDFEILEHRARLGGQFLRKWAKGWDAVL</sequence>
<dbReference type="AlphaFoldDB" id="A0A511N4T3"/>
<name>A0A511N4T3_DEIC1</name>
<organism evidence="1 2">
    <name type="scientific">Deinococcus cellulosilyticus (strain DSM 18568 / NBRC 106333 / KACC 11606 / 5516J-15)</name>
    <dbReference type="NCBI Taxonomy" id="1223518"/>
    <lineage>
        <taxon>Bacteria</taxon>
        <taxon>Thermotogati</taxon>
        <taxon>Deinococcota</taxon>
        <taxon>Deinococci</taxon>
        <taxon>Deinococcales</taxon>
        <taxon>Deinococcaceae</taxon>
        <taxon>Deinococcus</taxon>
    </lineage>
</organism>
<gene>
    <name evidence="1" type="ORF">DC3_31120</name>
</gene>
<dbReference type="EMBL" id="BJXB01000013">
    <property type="protein sequence ID" value="GEM47477.1"/>
    <property type="molecule type" value="Genomic_DNA"/>
</dbReference>
<evidence type="ECO:0000313" key="1">
    <source>
        <dbReference type="EMBL" id="GEM47477.1"/>
    </source>
</evidence>
<reference evidence="1 2" key="1">
    <citation type="submission" date="2019-07" db="EMBL/GenBank/DDBJ databases">
        <title>Whole genome shotgun sequence of Deinococcus cellulosilyticus NBRC 106333.</title>
        <authorList>
            <person name="Hosoyama A."/>
            <person name="Uohara A."/>
            <person name="Ohji S."/>
            <person name="Ichikawa N."/>
        </authorList>
    </citation>
    <scope>NUCLEOTIDE SEQUENCE [LARGE SCALE GENOMIC DNA]</scope>
    <source>
        <strain evidence="1 2">NBRC 106333</strain>
    </source>
</reference>
<accession>A0A511N4T3</accession>
<dbReference type="Proteomes" id="UP000321306">
    <property type="component" value="Unassembled WGS sequence"/>
</dbReference>
<proteinExistence type="predicted"/>
<evidence type="ECO:0000313" key="2">
    <source>
        <dbReference type="Proteomes" id="UP000321306"/>
    </source>
</evidence>
<comment type="caution">
    <text evidence="1">The sequence shown here is derived from an EMBL/GenBank/DDBJ whole genome shotgun (WGS) entry which is preliminary data.</text>
</comment>
<protein>
    <submittedName>
        <fullName evidence="1">Uncharacterized protein</fullName>
    </submittedName>
</protein>